<evidence type="ECO:0000313" key="5">
    <source>
        <dbReference type="EMBL" id="PKK89387.1"/>
    </source>
</evidence>
<accession>A0A2N1PM11</accession>
<evidence type="ECO:0000256" key="3">
    <source>
        <dbReference type="PROSITE-ProRule" id="PRU00284"/>
    </source>
</evidence>
<proteinExistence type="inferred from homology"/>
<gene>
    <name evidence="5" type="ORF">CVV64_14710</name>
</gene>
<dbReference type="Proteomes" id="UP000233256">
    <property type="component" value="Unassembled WGS sequence"/>
</dbReference>
<dbReference type="GO" id="GO:0016020">
    <property type="term" value="C:membrane"/>
    <property type="evidence" value="ECO:0007669"/>
    <property type="project" value="InterPro"/>
</dbReference>
<dbReference type="PROSITE" id="PS50111">
    <property type="entry name" value="CHEMOTAXIS_TRANSDUC_2"/>
    <property type="match status" value="1"/>
</dbReference>
<dbReference type="PANTHER" id="PTHR43531:SF11">
    <property type="entry name" value="METHYL-ACCEPTING CHEMOTAXIS PROTEIN 3"/>
    <property type="match status" value="1"/>
</dbReference>
<name>A0A2N1PM11_9BACT</name>
<reference evidence="5 6" key="1">
    <citation type="journal article" date="2017" name="ISME J.">
        <title>Potential for microbial H2 and metal transformations associated with novel bacteria and archaea in deep terrestrial subsurface sediments.</title>
        <authorList>
            <person name="Hernsdorf A.W."/>
            <person name="Amano Y."/>
            <person name="Miyakawa K."/>
            <person name="Ise K."/>
            <person name="Suzuki Y."/>
            <person name="Anantharaman K."/>
            <person name="Probst A."/>
            <person name="Burstein D."/>
            <person name="Thomas B.C."/>
            <person name="Banfield J.F."/>
        </authorList>
    </citation>
    <scope>NUCLEOTIDE SEQUENCE [LARGE SCALE GENOMIC DNA]</scope>
    <source>
        <strain evidence="5">HGW-Wallbacteria-1</strain>
    </source>
</reference>
<comment type="similarity">
    <text evidence="2">Belongs to the methyl-accepting chemotaxis (MCP) protein family.</text>
</comment>
<keyword evidence="1" id="KW-0145">Chemotaxis</keyword>
<dbReference type="GO" id="GO:0006935">
    <property type="term" value="P:chemotaxis"/>
    <property type="evidence" value="ECO:0007669"/>
    <property type="project" value="UniProtKB-KW"/>
</dbReference>
<evidence type="ECO:0000256" key="1">
    <source>
        <dbReference type="ARBA" id="ARBA00022500"/>
    </source>
</evidence>
<dbReference type="Gene3D" id="1.10.287.950">
    <property type="entry name" value="Methyl-accepting chemotaxis protein"/>
    <property type="match status" value="1"/>
</dbReference>
<dbReference type="SUPFAM" id="SSF58104">
    <property type="entry name" value="Methyl-accepting chemotaxis protein (MCP) signaling domain"/>
    <property type="match status" value="1"/>
</dbReference>
<dbReference type="InterPro" id="IPR004090">
    <property type="entry name" value="Chemotax_Me-accpt_rcpt"/>
</dbReference>
<dbReference type="GO" id="GO:0004888">
    <property type="term" value="F:transmembrane signaling receptor activity"/>
    <property type="evidence" value="ECO:0007669"/>
    <property type="project" value="InterPro"/>
</dbReference>
<evidence type="ECO:0000256" key="2">
    <source>
        <dbReference type="ARBA" id="ARBA00029447"/>
    </source>
</evidence>
<comment type="caution">
    <text evidence="5">The sequence shown here is derived from an EMBL/GenBank/DDBJ whole genome shotgun (WGS) entry which is preliminary data.</text>
</comment>
<protein>
    <recommendedName>
        <fullName evidence="4">Methyl-accepting transducer domain-containing protein</fullName>
    </recommendedName>
</protein>
<dbReference type="SMART" id="SM00283">
    <property type="entry name" value="MA"/>
    <property type="match status" value="1"/>
</dbReference>
<dbReference type="GO" id="GO:0007165">
    <property type="term" value="P:signal transduction"/>
    <property type="evidence" value="ECO:0007669"/>
    <property type="project" value="UniProtKB-KW"/>
</dbReference>
<dbReference type="InterPro" id="IPR051310">
    <property type="entry name" value="MCP_chemotaxis"/>
</dbReference>
<sequence>MTLKTKLIIPALLMILVALVTAVAYQSSKSQMEISAREATLLNSRAAVIRNFSNEVTVFMETSSGLDEMKQKITDAFGNIPDKINEIISRLDSYKVLTSKNMELSNQVDTLIATSISQSNGYIEQVATLLAGADTRAGVTDMERMVLIGANINTSSNLSLQVKFRDLQRNLNYSGEVLKFLSVMSENVERDMERLRNTKFHGMAVSSGKAITEISALTHKYIENVRTGVKLRQEIGSILEEFASFMDEKRIATNRDFQQSVDIQLFRLLLLIGVATLVVGVISVRIGRTVARALEEAIDSLDASADHVGAASSHVSESSQSLAQGATEQAASLEEISSAIEEIGSQTRHNSENSNQAREFMGEAREIVMDGTVAMKKTLTAIEEIRQSAEQTSRILKTIDEIAFQTNLLALNAAVEAARAGEAGKGFAVVAEEVRSLAHRSAAAAKETADLIQQSRISSDNGVQATSKLAETFDKIGGSAQKVAVLVDEIAAACKEQSSGIDEVGSALVMLGDVTQSTAATAEEAASSSEELSAQSGVLVETVKVLKKVTGAI</sequence>
<dbReference type="PRINTS" id="PR00260">
    <property type="entry name" value="CHEMTRNSDUCR"/>
</dbReference>
<evidence type="ECO:0000259" key="4">
    <source>
        <dbReference type="PROSITE" id="PS50111"/>
    </source>
</evidence>
<feature type="domain" description="Methyl-accepting transducer" evidence="4">
    <location>
        <begin position="304"/>
        <end position="533"/>
    </location>
</feature>
<dbReference type="EMBL" id="PGXC01000019">
    <property type="protein sequence ID" value="PKK89387.1"/>
    <property type="molecule type" value="Genomic_DNA"/>
</dbReference>
<evidence type="ECO:0000313" key="6">
    <source>
        <dbReference type="Proteomes" id="UP000233256"/>
    </source>
</evidence>
<dbReference type="Pfam" id="PF00015">
    <property type="entry name" value="MCPsignal"/>
    <property type="match status" value="1"/>
</dbReference>
<dbReference type="AlphaFoldDB" id="A0A2N1PM11"/>
<organism evidence="5 6">
    <name type="scientific">Candidatus Wallbacteria bacterium HGW-Wallbacteria-1</name>
    <dbReference type="NCBI Taxonomy" id="2013854"/>
    <lineage>
        <taxon>Bacteria</taxon>
        <taxon>Candidatus Walliibacteriota</taxon>
    </lineage>
</organism>
<dbReference type="InterPro" id="IPR004089">
    <property type="entry name" value="MCPsignal_dom"/>
</dbReference>
<dbReference type="PANTHER" id="PTHR43531">
    <property type="entry name" value="PROTEIN ICFG"/>
    <property type="match status" value="1"/>
</dbReference>
<keyword evidence="3" id="KW-0807">Transducer</keyword>